<evidence type="ECO:0000313" key="3">
    <source>
        <dbReference type="Proteomes" id="UP000277094"/>
    </source>
</evidence>
<accession>A0A3N0DX30</accession>
<dbReference type="PANTHER" id="PTHR30188:SF13">
    <property type="entry name" value="CONSERVED HYPOTHETICAL INTEGRAL MEMBRANE PROTEIN YRBE3B"/>
    <property type="match status" value="1"/>
</dbReference>
<dbReference type="Pfam" id="PF02405">
    <property type="entry name" value="MlaE"/>
    <property type="match status" value="1"/>
</dbReference>
<gene>
    <name evidence="2" type="ORF">EFL95_14835</name>
</gene>
<proteinExistence type="predicted"/>
<dbReference type="OrthoDB" id="3745645at2"/>
<organism evidence="2 3">
    <name type="scientific">Nocardioides marmorisolisilvae</name>
    <dbReference type="NCBI Taxonomy" id="1542737"/>
    <lineage>
        <taxon>Bacteria</taxon>
        <taxon>Bacillati</taxon>
        <taxon>Actinomycetota</taxon>
        <taxon>Actinomycetes</taxon>
        <taxon>Propionibacteriales</taxon>
        <taxon>Nocardioidaceae</taxon>
        <taxon>Nocardioides</taxon>
    </lineage>
</organism>
<feature type="transmembrane region" description="Helical" evidence="1">
    <location>
        <begin position="210"/>
        <end position="231"/>
    </location>
</feature>
<sequence length="278" mass="29223">MSTFSNFRIGTSRAISNGLGTLGDQLWLYGRAAAGIPRTMRRYRKEVFRLIATTTFGSGGLAVIAGTAGVMFALSLFVGSLVGLQGFRGLDTLGAAALTGFITAFFNTRDIAPLIAGIALTATVGAGFTAEIGAQRISEEIDALEVMAVPSVPYLITTRVIAGSIAVIPLYVVGLFASYLASRLNVVYVNGLSAGTYDHYFSLFLPPHDVLLSFLKTIVFAFYVMLVHCYYGYRASGGPAGVGVAVGRAVRLSLAGIGIIDFFLTLVMFGTAPSVTVA</sequence>
<keyword evidence="1" id="KW-0812">Transmembrane</keyword>
<dbReference type="InterPro" id="IPR030802">
    <property type="entry name" value="Permease_MalE"/>
</dbReference>
<evidence type="ECO:0000256" key="1">
    <source>
        <dbReference type="SAM" id="Phobius"/>
    </source>
</evidence>
<dbReference type="Proteomes" id="UP000277094">
    <property type="component" value="Unassembled WGS sequence"/>
</dbReference>
<name>A0A3N0DX30_9ACTN</name>
<feature type="transmembrane region" description="Helical" evidence="1">
    <location>
        <begin position="252"/>
        <end position="272"/>
    </location>
</feature>
<evidence type="ECO:0000313" key="2">
    <source>
        <dbReference type="EMBL" id="RNL80174.1"/>
    </source>
</evidence>
<dbReference type="GO" id="GO:0005548">
    <property type="term" value="F:phospholipid transporter activity"/>
    <property type="evidence" value="ECO:0007669"/>
    <property type="project" value="TreeGrafter"/>
</dbReference>
<dbReference type="RefSeq" id="WP_123234676.1">
    <property type="nucleotide sequence ID" value="NZ_RJSG01000002.1"/>
</dbReference>
<comment type="caution">
    <text evidence="2">The sequence shown here is derived from an EMBL/GenBank/DDBJ whole genome shotgun (WGS) entry which is preliminary data.</text>
</comment>
<keyword evidence="1" id="KW-1133">Transmembrane helix</keyword>
<protein>
    <submittedName>
        <fullName evidence="2">ABC transporter permease</fullName>
    </submittedName>
</protein>
<feature type="transmembrane region" description="Helical" evidence="1">
    <location>
        <begin position="86"/>
        <end position="106"/>
    </location>
</feature>
<feature type="transmembrane region" description="Helical" evidence="1">
    <location>
        <begin position="47"/>
        <end position="74"/>
    </location>
</feature>
<dbReference type="PANTHER" id="PTHR30188">
    <property type="entry name" value="ABC TRANSPORTER PERMEASE PROTEIN-RELATED"/>
    <property type="match status" value="1"/>
</dbReference>
<reference evidence="2 3" key="1">
    <citation type="submission" date="2018-11" db="EMBL/GenBank/DDBJ databases">
        <authorList>
            <person name="Li F."/>
        </authorList>
    </citation>
    <scope>NUCLEOTIDE SEQUENCE [LARGE SCALE GENOMIC DNA]</scope>
    <source>
        <strain evidence="2 3">KIS18-7</strain>
    </source>
</reference>
<dbReference type="GO" id="GO:0043190">
    <property type="term" value="C:ATP-binding cassette (ABC) transporter complex"/>
    <property type="evidence" value="ECO:0007669"/>
    <property type="project" value="InterPro"/>
</dbReference>
<feature type="transmembrane region" description="Helical" evidence="1">
    <location>
        <begin position="160"/>
        <end position="181"/>
    </location>
</feature>
<keyword evidence="1" id="KW-0472">Membrane</keyword>
<keyword evidence="3" id="KW-1185">Reference proteome</keyword>
<dbReference type="AlphaFoldDB" id="A0A3N0DX30"/>
<dbReference type="EMBL" id="RJSG01000002">
    <property type="protein sequence ID" value="RNL80174.1"/>
    <property type="molecule type" value="Genomic_DNA"/>
</dbReference>